<evidence type="ECO:0000256" key="3">
    <source>
        <dbReference type="SAM" id="SignalP"/>
    </source>
</evidence>
<dbReference type="Gene3D" id="1.50.10.10">
    <property type="match status" value="1"/>
</dbReference>
<dbReference type="PROSITE" id="PS51257">
    <property type="entry name" value="PROKAR_LIPOPROTEIN"/>
    <property type="match status" value="1"/>
</dbReference>
<gene>
    <name evidence="4" type="ORF">N6H18_02210</name>
</gene>
<evidence type="ECO:0000256" key="1">
    <source>
        <dbReference type="ARBA" id="ARBA00022801"/>
    </source>
</evidence>
<dbReference type="InterPro" id="IPR010905">
    <property type="entry name" value="Glyco_hydro_88"/>
</dbReference>
<reference evidence="4" key="1">
    <citation type="submission" date="2022-09" db="EMBL/GenBank/DDBJ databases">
        <title>Comparative genomics and taxonomic characterization of three novel marine species of genus Reichenbachiella exhibiting antioxidant and polysaccharide degradation activities.</title>
        <authorList>
            <person name="Muhammad N."/>
            <person name="Lee Y.-J."/>
            <person name="Ko J."/>
            <person name="Kim S.-G."/>
        </authorList>
    </citation>
    <scope>NUCLEOTIDE SEQUENCE</scope>
    <source>
        <strain evidence="4">BKB1-1</strain>
    </source>
</reference>
<evidence type="ECO:0000256" key="2">
    <source>
        <dbReference type="ARBA" id="ARBA00038358"/>
    </source>
</evidence>
<dbReference type="SUPFAM" id="SSF48208">
    <property type="entry name" value="Six-hairpin glycosidases"/>
    <property type="match status" value="1"/>
</dbReference>
<feature type="signal peptide" evidence="3">
    <location>
        <begin position="1"/>
        <end position="21"/>
    </location>
</feature>
<organism evidence="4 5">
    <name type="scientific">Reichenbachiella agarivorans</name>
    <dbReference type="NCBI Taxonomy" id="2979464"/>
    <lineage>
        <taxon>Bacteria</taxon>
        <taxon>Pseudomonadati</taxon>
        <taxon>Bacteroidota</taxon>
        <taxon>Cytophagia</taxon>
        <taxon>Cytophagales</taxon>
        <taxon>Reichenbachiellaceae</taxon>
        <taxon>Reichenbachiella</taxon>
    </lineage>
</organism>
<dbReference type="PANTHER" id="PTHR36845">
    <property type="entry name" value="HYDROLASE, PUTATIVE (AFU_ORTHOLOGUE AFUA_7G05090)-RELATED"/>
    <property type="match status" value="1"/>
</dbReference>
<keyword evidence="5" id="KW-1185">Reference proteome</keyword>
<dbReference type="EMBL" id="CP106679">
    <property type="protein sequence ID" value="UXP32775.1"/>
    <property type="molecule type" value="Genomic_DNA"/>
</dbReference>
<accession>A0ABY6CX05</accession>
<proteinExistence type="inferred from homology"/>
<keyword evidence="3" id="KW-0732">Signal</keyword>
<protein>
    <submittedName>
        <fullName evidence="4">Glycoside hydrolase family 88 protein</fullName>
    </submittedName>
</protein>
<feature type="chain" id="PRO_5046880036" evidence="3">
    <location>
        <begin position="22"/>
        <end position="399"/>
    </location>
</feature>
<evidence type="ECO:0000313" key="5">
    <source>
        <dbReference type="Proteomes" id="UP001065174"/>
    </source>
</evidence>
<dbReference type="RefSeq" id="WP_262310210.1">
    <property type="nucleotide sequence ID" value="NZ_CP106679.1"/>
</dbReference>
<dbReference type="PANTHER" id="PTHR36845:SF1">
    <property type="entry name" value="HYDROLASE, PUTATIVE (AFU_ORTHOLOGUE AFUA_7G05090)-RELATED"/>
    <property type="match status" value="1"/>
</dbReference>
<name>A0ABY6CX05_9BACT</name>
<dbReference type="Pfam" id="PF07470">
    <property type="entry name" value="Glyco_hydro_88"/>
    <property type="match status" value="1"/>
</dbReference>
<dbReference type="Proteomes" id="UP001065174">
    <property type="component" value="Chromosome"/>
</dbReference>
<dbReference type="InterPro" id="IPR012341">
    <property type="entry name" value="6hp_glycosidase-like_sf"/>
</dbReference>
<sequence length="399" mass="45437">MNKINMIWLCVLLLACTEREAAQQSGEEEVGNGYSVWNSGVSARVPYLLSYPVDSVQFPRSMEENGEVRGVPSKDWTSGFFPGSLLYLYQLTGDTSFLTRAESWIPFMEKEQWNGRTHDMGFKVYCSIGKAYEITQNPHYKDVILTSAQTLSTRFSPTVGCIQSWDFGMDKWQFPVIIDNMMNLELLFEATRLSGDSSFYKIADSHARKTLVNHYRADNSSYHVIDYNVTTGEVKQRLTHQGYDAESVWSRGQGWGLYGFTMVYRYTRDELFLEQAKKIAAFVMNHPQMPDDHIPYWDMNDPAIPNAPRDASAAAVDASACYELYTYTGDIAYLKFADAIMESLGSATYVLSEDFKVPFILTHSTGNWPKDDEIDLPIGYADYYFLEAMHRKNSLGISQ</sequence>
<dbReference type="GO" id="GO:0016787">
    <property type="term" value="F:hydrolase activity"/>
    <property type="evidence" value="ECO:0007669"/>
    <property type="project" value="UniProtKB-KW"/>
</dbReference>
<dbReference type="InterPro" id="IPR008928">
    <property type="entry name" value="6-hairpin_glycosidase_sf"/>
</dbReference>
<comment type="similarity">
    <text evidence="2">Belongs to the glycosyl hydrolase 88 family.</text>
</comment>
<dbReference type="InterPro" id="IPR052369">
    <property type="entry name" value="UG_Glycosaminoglycan_Hydrolase"/>
</dbReference>
<evidence type="ECO:0000313" key="4">
    <source>
        <dbReference type="EMBL" id="UXP32775.1"/>
    </source>
</evidence>
<keyword evidence="1 4" id="KW-0378">Hydrolase</keyword>